<dbReference type="Pfam" id="PF16064">
    <property type="entry name" value="DUF4806"/>
    <property type="match status" value="1"/>
</dbReference>
<evidence type="ECO:0000256" key="1">
    <source>
        <dbReference type="SAM" id="MobiDB-lite"/>
    </source>
</evidence>
<feature type="compositionally biased region" description="Basic residues" evidence="1">
    <location>
        <begin position="330"/>
        <end position="340"/>
    </location>
</feature>
<feature type="compositionally biased region" description="Low complexity" evidence="1">
    <location>
        <begin position="391"/>
        <end position="402"/>
    </location>
</feature>
<organism evidence="3 4">
    <name type="scientific">Aedes albopictus</name>
    <name type="common">Asian tiger mosquito</name>
    <name type="synonym">Stegomyia albopicta</name>
    <dbReference type="NCBI Taxonomy" id="7160"/>
    <lineage>
        <taxon>Eukaryota</taxon>
        <taxon>Metazoa</taxon>
        <taxon>Ecdysozoa</taxon>
        <taxon>Arthropoda</taxon>
        <taxon>Hexapoda</taxon>
        <taxon>Insecta</taxon>
        <taxon>Pterygota</taxon>
        <taxon>Neoptera</taxon>
        <taxon>Endopterygota</taxon>
        <taxon>Diptera</taxon>
        <taxon>Nematocera</taxon>
        <taxon>Culicoidea</taxon>
        <taxon>Culicidae</taxon>
        <taxon>Culicinae</taxon>
        <taxon>Aedini</taxon>
        <taxon>Aedes</taxon>
        <taxon>Stegomyia</taxon>
    </lineage>
</organism>
<evidence type="ECO:0000259" key="2">
    <source>
        <dbReference type="Pfam" id="PF16064"/>
    </source>
</evidence>
<feature type="compositionally biased region" description="Basic and acidic residues" evidence="1">
    <location>
        <begin position="347"/>
        <end position="367"/>
    </location>
</feature>
<accession>A0ABM2A7D9</accession>
<protein>
    <recommendedName>
        <fullName evidence="2">DUF4806 domain-containing protein</fullName>
    </recommendedName>
</protein>
<sequence>MPFALVETTNARGFNELSAVPTSWLRGSKSGNILLWPNVKSVAEQEKMLRDETSCPKKSWLKYKCKVKRNPISTFAAAKRMLEELSGESSSDAGHLVRRKQKHDKRETENFQSMLVLDNSNRSPEAQLNPIVIEVRGGVQDEIHQESLLQSPSEDAAQHEILPQALTNDRLERLEKRAAGIGTQNDFILDTVRSINSGKRDIELASSFSFKPIKDEQELAELEKKLEDNEFKLKMINWLRLNATGDCADNRMLGALDFLLSREFQTKCTWTGASRKGPKTAIMPNRNVLQLFVEVGSNESETVTQQKLASFFKRKLKNSLKRLLTTGMRRGTRHVRRRRQPAQATEQEVKFEPDGEHNEKRGDRSDQDSDSNASSVINSSDALDAVDVESDSSGPNPNDSSE</sequence>
<dbReference type="InterPro" id="IPR032071">
    <property type="entry name" value="DUF4806"/>
</dbReference>
<evidence type="ECO:0000313" key="4">
    <source>
        <dbReference type="Proteomes" id="UP000069940"/>
    </source>
</evidence>
<name>A0ABM2A7D9_AEDAL</name>
<reference evidence="4" key="1">
    <citation type="journal article" date="2015" name="Proc. Natl. Acad. Sci. U.S.A.">
        <title>Genome sequence of the Asian Tiger mosquito, Aedes albopictus, reveals insights into its biology, genetics, and evolution.</title>
        <authorList>
            <person name="Chen X.G."/>
            <person name="Jiang X."/>
            <person name="Gu J."/>
            <person name="Xu M."/>
            <person name="Wu Y."/>
            <person name="Deng Y."/>
            <person name="Zhang C."/>
            <person name="Bonizzoni M."/>
            <person name="Dermauw W."/>
            <person name="Vontas J."/>
            <person name="Armbruster P."/>
            <person name="Huang X."/>
            <person name="Yang Y."/>
            <person name="Zhang H."/>
            <person name="He W."/>
            <person name="Peng H."/>
            <person name="Liu Y."/>
            <person name="Wu K."/>
            <person name="Chen J."/>
            <person name="Lirakis M."/>
            <person name="Topalis P."/>
            <person name="Van Leeuwen T."/>
            <person name="Hall A.B."/>
            <person name="Jiang X."/>
            <person name="Thorpe C."/>
            <person name="Mueller R.L."/>
            <person name="Sun C."/>
            <person name="Waterhouse R.M."/>
            <person name="Yan G."/>
            <person name="Tu Z.J."/>
            <person name="Fang X."/>
            <person name="James A.A."/>
        </authorList>
    </citation>
    <scope>NUCLEOTIDE SEQUENCE [LARGE SCALE GENOMIC DNA]</scope>
    <source>
        <strain evidence="4">Foshan</strain>
    </source>
</reference>
<feature type="region of interest" description="Disordered" evidence="1">
    <location>
        <begin position="84"/>
        <end position="107"/>
    </location>
</feature>
<feature type="compositionally biased region" description="Low complexity" evidence="1">
    <location>
        <begin position="370"/>
        <end position="382"/>
    </location>
</feature>
<keyword evidence="4" id="KW-1185">Reference proteome</keyword>
<proteinExistence type="predicted"/>
<evidence type="ECO:0000313" key="3">
    <source>
        <dbReference type="EnsemblMetazoa" id="AALFPA23_025187.P37534"/>
    </source>
</evidence>
<dbReference type="EnsemblMetazoa" id="AALFPA23_025187.R37534">
    <property type="protein sequence ID" value="AALFPA23_025187.P37534"/>
    <property type="gene ID" value="AALFPA23_025187"/>
</dbReference>
<dbReference type="Proteomes" id="UP000069940">
    <property type="component" value="Unassembled WGS sequence"/>
</dbReference>
<reference evidence="3" key="2">
    <citation type="submission" date="2025-05" db="UniProtKB">
        <authorList>
            <consortium name="EnsemblMetazoa"/>
        </authorList>
    </citation>
    <scope>IDENTIFICATION</scope>
    <source>
        <strain evidence="3">Foshan</strain>
    </source>
</reference>
<dbReference type="GeneID" id="115269187"/>
<dbReference type="RefSeq" id="XP_029733462.1">
    <property type="nucleotide sequence ID" value="XM_029877602.2"/>
</dbReference>
<feature type="region of interest" description="Disordered" evidence="1">
    <location>
        <begin position="325"/>
        <end position="402"/>
    </location>
</feature>
<feature type="domain" description="DUF4806" evidence="2">
    <location>
        <begin position="210"/>
        <end position="294"/>
    </location>
</feature>